<gene>
    <name evidence="2" type="ORF">CXB51_009764</name>
</gene>
<protein>
    <submittedName>
        <fullName evidence="2">Uncharacterized protein</fullName>
    </submittedName>
</protein>
<reference evidence="2 3" key="1">
    <citation type="journal article" date="2021" name="bioRxiv">
        <title>The Gossypium anomalum genome as a resource for cotton improvement and evolutionary analysis of hybrid incompatibility.</title>
        <authorList>
            <person name="Grover C.E."/>
            <person name="Yuan D."/>
            <person name="Arick M.A."/>
            <person name="Miller E.R."/>
            <person name="Hu G."/>
            <person name="Peterson D.G."/>
            <person name="Wendel J.F."/>
            <person name="Udall J.A."/>
        </authorList>
    </citation>
    <scope>NUCLEOTIDE SEQUENCE [LARGE SCALE GENOMIC DNA]</scope>
    <source>
        <strain evidence="2">JFW-Udall</strain>
        <tissue evidence="2">Leaf</tissue>
    </source>
</reference>
<dbReference type="Proteomes" id="UP000701853">
    <property type="component" value="Chromosome 5"/>
</dbReference>
<organism evidence="2 3">
    <name type="scientific">Gossypium anomalum</name>
    <dbReference type="NCBI Taxonomy" id="47600"/>
    <lineage>
        <taxon>Eukaryota</taxon>
        <taxon>Viridiplantae</taxon>
        <taxon>Streptophyta</taxon>
        <taxon>Embryophyta</taxon>
        <taxon>Tracheophyta</taxon>
        <taxon>Spermatophyta</taxon>
        <taxon>Magnoliopsida</taxon>
        <taxon>eudicotyledons</taxon>
        <taxon>Gunneridae</taxon>
        <taxon>Pentapetalae</taxon>
        <taxon>rosids</taxon>
        <taxon>malvids</taxon>
        <taxon>Malvales</taxon>
        <taxon>Malvaceae</taxon>
        <taxon>Malvoideae</taxon>
        <taxon>Gossypium</taxon>
    </lineage>
</organism>
<comment type="caution">
    <text evidence="2">The sequence shown here is derived from an EMBL/GenBank/DDBJ whole genome shotgun (WGS) entry which is preliminary data.</text>
</comment>
<keyword evidence="3" id="KW-1185">Reference proteome</keyword>
<accession>A0A8J6D2F8</accession>
<evidence type="ECO:0000313" key="2">
    <source>
        <dbReference type="EMBL" id="KAG8492501.1"/>
    </source>
</evidence>
<feature type="compositionally biased region" description="Basic and acidic residues" evidence="1">
    <location>
        <begin position="1"/>
        <end position="10"/>
    </location>
</feature>
<evidence type="ECO:0000313" key="3">
    <source>
        <dbReference type="Proteomes" id="UP000701853"/>
    </source>
</evidence>
<dbReference type="OrthoDB" id="10310814at2759"/>
<dbReference type="EMBL" id="JAHUZN010000005">
    <property type="protein sequence ID" value="KAG8492501.1"/>
    <property type="molecule type" value="Genomic_DNA"/>
</dbReference>
<proteinExistence type="predicted"/>
<evidence type="ECO:0000256" key="1">
    <source>
        <dbReference type="SAM" id="MobiDB-lite"/>
    </source>
</evidence>
<feature type="region of interest" description="Disordered" evidence="1">
    <location>
        <begin position="1"/>
        <end position="28"/>
    </location>
</feature>
<feature type="compositionally biased region" description="Polar residues" evidence="1">
    <location>
        <begin position="12"/>
        <end position="25"/>
    </location>
</feature>
<sequence length="38" mass="4159">MARELAEKGLKSSPTQCSSDPNRSCTPPPKCPIYKPHC</sequence>
<dbReference type="AlphaFoldDB" id="A0A8J6D2F8"/>
<name>A0A8J6D2F8_9ROSI</name>